<organism evidence="2 3">
    <name type="scientific">Rossellomorea oryzaecorticis</name>
    <dbReference type="NCBI Taxonomy" id="1396505"/>
    <lineage>
        <taxon>Bacteria</taxon>
        <taxon>Bacillati</taxon>
        <taxon>Bacillota</taxon>
        <taxon>Bacilli</taxon>
        <taxon>Bacillales</taxon>
        <taxon>Bacillaceae</taxon>
        <taxon>Rossellomorea</taxon>
    </lineage>
</organism>
<accession>A0ABU9KAH0</accession>
<sequence>MEKKICLSWSGGRDSMMMLNELKRLNEPVEGLLTTFQEGSGKMMMHEVPVSLVEQQAKALGLPLFPVWFGEQVDNTEYEKRMAGAVRSLEKENFTHMSFGDLYLEDIRKYREKQMEQSALDPLFPLWGKMTSELSQQFLSQGNRAIIVCVDEEQLDPGFVGREYNEEFLRDLPDAVDPCGENGEFHSFVFDGPLFQHAVAFKVGTTYRKWDRFTYVELLG</sequence>
<dbReference type="Pfam" id="PF01902">
    <property type="entry name" value="Diphthami_syn_2"/>
    <property type="match status" value="1"/>
</dbReference>
<name>A0ABU9KAH0_9BACI</name>
<gene>
    <name evidence="2" type="ORF">AAEO50_11970</name>
</gene>
<dbReference type="GO" id="GO:0017178">
    <property type="term" value="F:diphthine-ammonia ligase activity"/>
    <property type="evidence" value="ECO:0007669"/>
    <property type="project" value="UniProtKB-EC"/>
</dbReference>
<dbReference type="RefSeq" id="WP_341983864.1">
    <property type="nucleotide sequence ID" value="NZ_JBBYAF010000021.1"/>
</dbReference>
<dbReference type="NCBIfam" id="TIGR00290">
    <property type="entry name" value="MJ0570_dom"/>
    <property type="match status" value="1"/>
</dbReference>
<keyword evidence="2" id="KW-0436">Ligase</keyword>
<comment type="caution">
    <text evidence="2">The sequence shown here is derived from an EMBL/GenBank/DDBJ whole genome shotgun (WGS) entry which is preliminary data.</text>
</comment>
<protein>
    <submittedName>
        <fullName evidence="2">Diphthine--ammonia ligase</fullName>
        <ecNumber evidence="2">6.3.1.14</ecNumber>
    </submittedName>
</protein>
<keyword evidence="3" id="KW-1185">Reference proteome</keyword>
<evidence type="ECO:0000313" key="2">
    <source>
        <dbReference type="EMBL" id="MEL3972992.1"/>
    </source>
</evidence>
<dbReference type="EC" id="6.3.1.14" evidence="2"/>
<dbReference type="SUPFAM" id="SSF52402">
    <property type="entry name" value="Adenine nucleotide alpha hydrolases-like"/>
    <property type="match status" value="1"/>
</dbReference>
<dbReference type="InterPro" id="IPR014729">
    <property type="entry name" value="Rossmann-like_a/b/a_fold"/>
</dbReference>
<evidence type="ECO:0000313" key="3">
    <source>
        <dbReference type="Proteomes" id="UP001389717"/>
    </source>
</evidence>
<feature type="domain" description="Diphthamide synthase" evidence="1">
    <location>
        <begin position="6"/>
        <end position="203"/>
    </location>
</feature>
<proteinExistence type="predicted"/>
<dbReference type="InterPro" id="IPR002761">
    <property type="entry name" value="Diphthami_syn_dom"/>
</dbReference>
<reference evidence="2 3" key="1">
    <citation type="submission" date="2024-04" db="EMBL/GenBank/DDBJ databases">
        <title>Bacillus oryzaecorticis sp. nov., a moderately halophilic bacterium isolated from rice husks.</title>
        <authorList>
            <person name="Zhu H.-S."/>
        </authorList>
    </citation>
    <scope>NUCLEOTIDE SEQUENCE [LARGE SCALE GENOMIC DNA]</scope>
    <source>
        <strain evidence="2 3">ZC255</strain>
    </source>
</reference>
<evidence type="ECO:0000259" key="1">
    <source>
        <dbReference type="Pfam" id="PF01902"/>
    </source>
</evidence>
<dbReference type="Proteomes" id="UP001389717">
    <property type="component" value="Unassembled WGS sequence"/>
</dbReference>
<dbReference type="CDD" id="cd01994">
    <property type="entry name" value="AANH_PF0828-like"/>
    <property type="match status" value="1"/>
</dbReference>
<dbReference type="Gene3D" id="3.90.1490.10">
    <property type="entry name" value="putative n-type atp pyrophosphatase, domain 2"/>
    <property type="match status" value="1"/>
</dbReference>
<dbReference type="EMBL" id="JBBYAF010000021">
    <property type="protein sequence ID" value="MEL3972992.1"/>
    <property type="molecule type" value="Genomic_DNA"/>
</dbReference>
<dbReference type="Gene3D" id="3.40.50.620">
    <property type="entry name" value="HUPs"/>
    <property type="match status" value="1"/>
</dbReference>